<evidence type="ECO:0000256" key="1">
    <source>
        <dbReference type="SAM" id="MobiDB-lite"/>
    </source>
</evidence>
<evidence type="ECO:0000313" key="2">
    <source>
        <dbReference type="EMBL" id="GAJ01332.1"/>
    </source>
</evidence>
<name>X1UCN0_9ZZZZ</name>
<dbReference type="AlphaFoldDB" id="X1UCN0"/>
<protein>
    <recommendedName>
        <fullName evidence="3">PPM-type phosphatase domain-containing protein</fullName>
    </recommendedName>
</protein>
<gene>
    <name evidence="2" type="ORF">S12H4_30003</name>
</gene>
<feature type="region of interest" description="Disordered" evidence="1">
    <location>
        <begin position="180"/>
        <end position="222"/>
    </location>
</feature>
<feature type="compositionally biased region" description="Basic and acidic residues" evidence="1">
    <location>
        <begin position="201"/>
        <end position="222"/>
    </location>
</feature>
<dbReference type="InterPro" id="IPR036457">
    <property type="entry name" value="PPM-type-like_dom_sf"/>
</dbReference>
<sequence length="281" mass="30777">ANSKRPPLTSLEQALKKANTALNELAEKGNTDWIGNLHLISGCLIGKTLHLACSGNAKGILLRREVLTDVGQIIPSLASGGVPFKTFTSVASGNLEEGDLIVFSTPTLWESISANELKDIIKPDTPIEEIHQRVQEVLSRNSNEKNANLGVVILKLEPQKEFFPSVVKAQKRVYQPEVKQLQEQPEAKSANSASIATSAKEAVERRQEKGETANEKQKAAPQKEELTKTILQTLVLLQKLSLFIARHLIKAIKPLAFLLLLGLQKLAVVLAIKSHRAIRIS</sequence>
<comment type="caution">
    <text evidence="2">The sequence shown here is derived from an EMBL/GenBank/DDBJ whole genome shotgun (WGS) entry which is preliminary data.</text>
</comment>
<feature type="non-terminal residue" evidence="2">
    <location>
        <position position="1"/>
    </location>
</feature>
<proteinExistence type="predicted"/>
<feature type="non-terminal residue" evidence="2">
    <location>
        <position position="281"/>
    </location>
</feature>
<organism evidence="2">
    <name type="scientific">marine sediment metagenome</name>
    <dbReference type="NCBI Taxonomy" id="412755"/>
    <lineage>
        <taxon>unclassified sequences</taxon>
        <taxon>metagenomes</taxon>
        <taxon>ecological metagenomes</taxon>
    </lineage>
</organism>
<dbReference type="EMBL" id="BARW01017355">
    <property type="protein sequence ID" value="GAJ01332.1"/>
    <property type="molecule type" value="Genomic_DNA"/>
</dbReference>
<evidence type="ECO:0008006" key="3">
    <source>
        <dbReference type="Google" id="ProtNLM"/>
    </source>
</evidence>
<reference evidence="2" key="1">
    <citation type="journal article" date="2014" name="Front. Microbiol.">
        <title>High frequency of phylogenetically diverse reductive dehalogenase-homologous genes in deep subseafloor sedimentary metagenomes.</title>
        <authorList>
            <person name="Kawai M."/>
            <person name="Futagami T."/>
            <person name="Toyoda A."/>
            <person name="Takaki Y."/>
            <person name="Nishi S."/>
            <person name="Hori S."/>
            <person name="Arai W."/>
            <person name="Tsubouchi T."/>
            <person name="Morono Y."/>
            <person name="Uchiyama I."/>
            <person name="Ito T."/>
            <person name="Fujiyama A."/>
            <person name="Inagaki F."/>
            <person name="Takami H."/>
        </authorList>
    </citation>
    <scope>NUCLEOTIDE SEQUENCE</scope>
    <source>
        <strain evidence="2">Expedition CK06-06</strain>
    </source>
</reference>
<accession>X1UCN0</accession>
<dbReference type="SUPFAM" id="SSF81606">
    <property type="entry name" value="PP2C-like"/>
    <property type="match status" value="1"/>
</dbReference>